<dbReference type="FunFam" id="3.40.50.300:FF:000221">
    <property type="entry name" value="Multidrug ABC transporter ATP-binding protein"/>
    <property type="match status" value="1"/>
</dbReference>
<reference evidence="12" key="1">
    <citation type="submission" date="2021-04" db="EMBL/GenBank/DDBJ databases">
        <authorList>
            <person name="Rodrigo-Torres L."/>
            <person name="Arahal R. D."/>
            <person name="Lucena T."/>
        </authorList>
    </citation>
    <scope>NUCLEOTIDE SEQUENCE</scope>
    <source>
        <strain evidence="12">CECT 9275</strain>
    </source>
</reference>
<dbReference type="GO" id="GO:0005886">
    <property type="term" value="C:plasma membrane"/>
    <property type="evidence" value="ECO:0007669"/>
    <property type="project" value="UniProtKB-SubCell"/>
</dbReference>
<evidence type="ECO:0000313" key="12">
    <source>
        <dbReference type="EMBL" id="CAG4993127.1"/>
    </source>
</evidence>
<gene>
    <name evidence="12" type="ORF">DYBT9275_01108</name>
</gene>
<evidence type="ECO:0000256" key="9">
    <source>
        <dbReference type="SAM" id="Phobius"/>
    </source>
</evidence>
<name>A0A916J980_9BACT</name>
<evidence type="ECO:0000256" key="1">
    <source>
        <dbReference type="ARBA" id="ARBA00004651"/>
    </source>
</evidence>
<dbReference type="Pfam" id="PF00664">
    <property type="entry name" value="ABC_membrane"/>
    <property type="match status" value="1"/>
</dbReference>
<keyword evidence="8 9" id="KW-0472">Membrane</keyword>
<evidence type="ECO:0000256" key="7">
    <source>
        <dbReference type="ARBA" id="ARBA00022989"/>
    </source>
</evidence>
<feature type="transmembrane region" description="Helical" evidence="9">
    <location>
        <begin position="142"/>
        <end position="163"/>
    </location>
</feature>
<dbReference type="GO" id="GO:0005524">
    <property type="term" value="F:ATP binding"/>
    <property type="evidence" value="ECO:0007669"/>
    <property type="project" value="UniProtKB-KW"/>
</dbReference>
<comment type="caution">
    <text evidence="12">The sequence shown here is derived from an EMBL/GenBank/DDBJ whole genome shotgun (WGS) entry which is preliminary data.</text>
</comment>
<dbReference type="InterPro" id="IPR003439">
    <property type="entry name" value="ABC_transporter-like_ATP-bd"/>
</dbReference>
<evidence type="ECO:0000256" key="2">
    <source>
        <dbReference type="ARBA" id="ARBA00022448"/>
    </source>
</evidence>
<keyword evidence="4 9" id="KW-0812">Transmembrane</keyword>
<dbReference type="SUPFAM" id="SSF52540">
    <property type="entry name" value="P-loop containing nucleoside triphosphate hydrolases"/>
    <property type="match status" value="1"/>
</dbReference>
<dbReference type="Gene3D" id="1.20.1560.10">
    <property type="entry name" value="ABC transporter type 1, transmembrane domain"/>
    <property type="match status" value="1"/>
</dbReference>
<dbReference type="GO" id="GO:0015421">
    <property type="term" value="F:ABC-type oligopeptide transporter activity"/>
    <property type="evidence" value="ECO:0007669"/>
    <property type="project" value="TreeGrafter"/>
</dbReference>
<dbReference type="Pfam" id="PF00005">
    <property type="entry name" value="ABC_tran"/>
    <property type="match status" value="1"/>
</dbReference>
<dbReference type="InterPro" id="IPR011527">
    <property type="entry name" value="ABC1_TM_dom"/>
</dbReference>
<evidence type="ECO:0000256" key="3">
    <source>
        <dbReference type="ARBA" id="ARBA00022475"/>
    </source>
</evidence>
<dbReference type="InterPro" id="IPR039421">
    <property type="entry name" value="Type_1_exporter"/>
</dbReference>
<dbReference type="SUPFAM" id="SSF90123">
    <property type="entry name" value="ABC transporter transmembrane region"/>
    <property type="match status" value="1"/>
</dbReference>
<dbReference type="InterPro" id="IPR036640">
    <property type="entry name" value="ABC1_TM_sf"/>
</dbReference>
<organism evidence="12 13">
    <name type="scientific">Dyadobacter helix</name>
    <dbReference type="NCBI Taxonomy" id="2822344"/>
    <lineage>
        <taxon>Bacteria</taxon>
        <taxon>Pseudomonadati</taxon>
        <taxon>Bacteroidota</taxon>
        <taxon>Cytophagia</taxon>
        <taxon>Cytophagales</taxon>
        <taxon>Spirosomataceae</taxon>
        <taxon>Dyadobacter</taxon>
    </lineage>
</organism>
<dbReference type="InterPro" id="IPR027417">
    <property type="entry name" value="P-loop_NTPase"/>
</dbReference>
<comment type="subcellular location">
    <subcellularLocation>
        <location evidence="1">Cell membrane</location>
        <topology evidence="1">Multi-pass membrane protein</topology>
    </subcellularLocation>
</comment>
<dbReference type="Proteomes" id="UP000680038">
    <property type="component" value="Unassembled WGS sequence"/>
</dbReference>
<dbReference type="EC" id="3.6.3.-" evidence="12"/>
<accession>A0A916J980</accession>
<dbReference type="PROSITE" id="PS50893">
    <property type="entry name" value="ABC_TRANSPORTER_2"/>
    <property type="match status" value="1"/>
</dbReference>
<feature type="transmembrane region" description="Helical" evidence="9">
    <location>
        <begin position="21"/>
        <end position="42"/>
    </location>
</feature>
<evidence type="ECO:0000259" key="11">
    <source>
        <dbReference type="PROSITE" id="PS50929"/>
    </source>
</evidence>
<keyword evidence="2" id="KW-0813">Transport</keyword>
<evidence type="ECO:0000256" key="4">
    <source>
        <dbReference type="ARBA" id="ARBA00022692"/>
    </source>
</evidence>
<evidence type="ECO:0000256" key="5">
    <source>
        <dbReference type="ARBA" id="ARBA00022741"/>
    </source>
</evidence>
<dbReference type="PROSITE" id="PS00211">
    <property type="entry name" value="ABC_TRANSPORTER_1"/>
    <property type="match status" value="1"/>
</dbReference>
<keyword evidence="6 12" id="KW-0067">ATP-binding</keyword>
<keyword evidence="13" id="KW-1185">Reference proteome</keyword>
<feature type="transmembrane region" description="Helical" evidence="9">
    <location>
        <begin position="65"/>
        <end position="85"/>
    </location>
</feature>
<evidence type="ECO:0000256" key="6">
    <source>
        <dbReference type="ARBA" id="ARBA00022840"/>
    </source>
</evidence>
<evidence type="ECO:0000256" key="8">
    <source>
        <dbReference type="ARBA" id="ARBA00023136"/>
    </source>
</evidence>
<dbReference type="RefSeq" id="WP_215237798.1">
    <property type="nucleotide sequence ID" value="NZ_CAJRAF010000001.1"/>
</dbReference>
<feature type="domain" description="ABC transporter" evidence="10">
    <location>
        <begin position="346"/>
        <end position="576"/>
    </location>
</feature>
<evidence type="ECO:0000259" key="10">
    <source>
        <dbReference type="PROSITE" id="PS50893"/>
    </source>
</evidence>
<keyword evidence="7 9" id="KW-1133">Transmembrane helix</keyword>
<dbReference type="InterPro" id="IPR003593">
    <property type="entry name" value="AAA+_ATPase"/>
</dbReference>
<keyword evidence="5" id="KW-0547">Nucleotide-binding</keyword>
<feature type="domain" description="ABC transmembrane type-1" evidence="11">
    <location>
        <begin position="22"/>
        <end position="314"/>
    </location>
</feature>
<keyword evidence="12" id="KW-0378">Hydrolase</keyword>
<feature type="transmembrane region" description="Helical" evidence="9">
    <location>
        <begin position="261"/>
        <end position="279"/>
    </location>
</feature>
<sequence length="598" mass="67444">MSIWEIFQRLQPYVKPYYRQIIFALFLTLLGAITAQVNPWVLRHTVDSVQAMLDQKWGISQGKELLIQISLILFVKEIVNSLIVFGQRYFGEKIRIRVSSDLAQEAVGSILTYDLSFFNDNDNQKGKLQTRIDRGVESLTKLIQNFFIDILPLFANSAVALGIMFSANVYVGAIALAILPVYFWVSYRQAGELQGVRRKLKKQRENKSSGLINLIESIIVIKSFVQENFEAKKQYQTQMELTDSQLKTRKTNFLYDGIKSFIEQIGVVLIIILTAYLVLDQQMSIGAIMFHILLFNNVSAPIRQLHRIYDEMNDALTYSEGFFDILDAASTEQSGKFAPGVIQGNYLLKNISFTYPNGTKALFNVDMHIEPGKTTALVGLSGAGKSTLINILVGFYRPDSGDILLDGVPLNRYDLAVLRSQIGMVLQKNHIFKGSVTENIRYGKMDATEEEIKEAAKKAYLHDQILELPHQYASDAQLLSGGQQQRIAIARLFLKNPPVIFLDEPTASLDAIATEQIKNSLDAIKKGRTVVIISHSLSQILDSDHIYVLKKGRMAEHGTHNELYQQDGVYREIFNASARSLNLDKMVGLWETDNRNAP</sequence>
<keyword evidence="3" id="KW-1003">Cell membrane</keyword>
<dbReference type="GO" id="GO:0016887">
    <property type="term" value="F:ATP hydrolysis activity"/>
    <property type="evidence" value="ECO:0007669"/>
    <property type="project" value="InterPro"/>
</dbReference>
<dbReference type="PANTHER" id="PTHR43394">
    <property type="entry name" value="ATP-DEPENDENT PERMEASE MDL1, MITOCHONDRIAL"/>
    <property type="match status" value="1"/>
</dbReference>
<dbReference type="Gene3D" id="3.40.50.300">
    <property type="entry name" value="P-loop containing nucleotide triphosphate hydrolases"/>
    <property type="match status" value="1"/>
</dbReference>
<dbReference type="CDD" id="cd07346">
    <property type="entry name" value="ABC_6TM_exporters"/>
    <property type="match status" value="1"/>
</dbReference>
<dbReference type="AlphaFoldDB" id="A0A916J980"/>
<feature type="transmembrane region" description="Helical" evidence="9">
    <location>
        <begin position="169"/>
        <end position="187"/>
    </location>
</feature>
<dbReference type="PANTHER" id="PTHR43394:SF1">
    <property type="entry name" value="ATP-BINDING CASSETTE SUB-FAMILY B MEMBER 10, MITOCHONDRIAL"/>
    <property type="match status" value="1"/>
</dbReference>
<protein>
    <submittedName>
        <fullName evidence="12">Multidrug export ATP-binding/permease protein</fullName>
        <ecNumber evidence="12">3.6.3.-</ecNumber>
    </submittedName>
</protein>
<evidence type="ECO:0000313" key="13">
    <source>
        <dbReference type="Proteomes" id="UP000680038"/>
    </source>
</evidence>
<dbReference type="EMBL" id="CAJRAF010000001">
    <property type="protein sequence ID" value="CAG4993127.1"/>
    <property type="molecule type" value="Genomic_DNA"/>
</dbReference>
<proteinExistence type="predicted"/>
<dbReference type="InterPro" id="IPR017871">
    <property type="entry name" value="ABC_transporter-like_CS"/>
</dbReference>
<dbReference type="SMART" id="SM00382">
    <property type="entry name" value="AAA"/>
    <property type="match status" value="1"/>
</dbReference>
<dbReference type="PROSITE" id="PS50929">
    <property type="entry name" value="ABC_TM1F"/>
    <property type="match status" value="1"/>
</dbReference>